<evidence type="ECO:0000313" key="1">
    <source>
        <dbReference type="EMBL" id="TFK59836.1"/>
    </source>
</evidence>
<protein>
    <submittedName>
        <fullName evidence="1">Uncharacterized protein</fullName>
    </submittedName>
</protein>
<dbReference type="EMBL" id="ML208883">
    <property type="protein sequence ID" value="TFK59836.1"/>
    <property type="molecule type" value="Genomic_DNA"/>
</dbReference>
<reference evidence="1 2" key="1">
    <citation type="journal article" date="2019" name="Nat. Ecol. Evol.">
        <title>Megaphylogeny resolves global patterns of mushroom evolution.</title>
        <authorList>
            <person name="Varga T."/>
            <person name="Krizsan K."/>
            <person name="Foldi C."/>
            <person name="Dima B."/>
            <person name="Sanchez-Garcia M."/>
            <person name="Sanchez-Ramirez S."/>
            <person name="Szollosi G.J."/>
            <person name="Szarkandi J.G."/>
            <person name="Papp V."/>
            <person name="Albert L."/>
            <person name="Andreopoulos W."/>
            <person name="Angelini C."/>
            <person name="Antonin V."/>
            <person name="Barry K.W."/>
            <person name="Bougher N.L."/>
            <person name="Buchanan P."/>
            <person name="Buyck B."/>
            <person name="Bense V."/>
            <person name="Catcheside P."/>
            <person name="Chovatia M."/>
            <person name="Cooper J."/>
            <person name="Damon W."/>
            <person name="Desjardin D."/>
            <person name="Finy P."/>
            <person name="Geml J."/>
            <person name="Haridas S."/>
            <person name="Hughes K."/>
            <person name="Justo A."/>
            <person name="Karasinski D."/>
            <person name="Kautmanova I."/>
            <person name="Kiss B."/>
            <person name="Kocsube S."/>
            <person name="Kotiranta H."/>
            <person name="LaButti K.M."/>
            <person name="Lechner B.E."/>
            <person name="Liimatainen K."/>
            <person name="Lipzen A."/>
            <person name="Lukacs Z."/>
            <person name="Mihaltcheva S."/>
            <person name="Morgado L.N."/>
            <person name="Niskanen T."/>
            <person name="Noordeloos M.E."/>
            <person name="Ohm R.A."/>
            <person name="Ortiz-Santana B."/>
            <person name="Ovrebo C."/>
            <person name="Racz N."/>
            <person name="Riley R."/>
            <person name="Savchenko A."/>
            <person name="Shiryaev A."/>
            <person name="Soop K."/>
            <person name="Spirin V."/>
            <person name="Szebenyi C."/>
            <person name="Tomsovsky M."/>
            <person name="Tulloss R.E."/>
            <person name="Uehling J."/>
            <person name="Grigoriev I.V."/>
            <person name="Vagvolgyi C."/>
            <person name="Papp T."/>
            <person name="Martin F.M."/>
            <person name="Miettinen O."/>
            <person name="Hibbett D.S."/>
            <person name="Nagy L.G."/>
        </authorList>
    </citation>
    <scope>NUCLEOTIDE SEQUENCE [LARGE SCALE GENOMIC DNA]</scope>
    <source>
        <strain evidence="1 2">NL-1719</strain>
    </source>
</reference>
<dbReference type="Proteomes" id="UP000308600">
    <property type="component" value="Unassembled WGS sequence"/>
</dbReference>
<proteinExistence type="predicted"/>
<keyword evidence="2" id="KW-1185">Reference proteome</keyword>
<name>A0ACD3A2G1_9AGAR</name>
<gene>
    <name evidence="1" type="ORF">BDN72DRAFT_905492</name>
</gene>
<accession>A0ACD3A2G1</accession>
<sequence length="1056" mass="116127">MSTNQNSVSGTRSSRRSRTQSARARGDDPLSTLVQPHKKSDTPAAPPLPNNHPTPNPSPSQPESESPPAAVRSVSLPKKKRPTKPKNARKGRPPPSLIPTNEISPQTSPIHVPSELPASINHTPPSSHSNFPTAIVHSPASHDVEPALLDTTAVESASEDMSQSPLAMHFPVPSSPDDDEGSSNKENDPLILPQKTRQQPGRSASLNAPPIIQHHDPFDSPPSEDDYGLAKDLKRRQNANKPRPSPTTSESDIELDEEYVNETQPSPAIPPADADSSDNGSDFDFEEEFDAVLERFKKEYGCEVGDSEGGDEGDVEEGVEGDDEDLEMAGEDGDVGDRLDEDPTSQIKYKAGPLSDTAKEVADKIYKACIDGLEELARQEGKSVKSIYQHVGLNTVSPRNRNNWNIYLMHLRANHGERFKHLNRVEWTKAAQQRYKKFLAKADAGEDREKAFAPIIAWYNNRLASYVIHQNRDGKMGKLTKRLLKPFIDLAVKVYQSTGIEVFGYAVNPERDSKGGTSSVSWGGTPGFLDVRNENEPNIIKTLQDLETMFHMRKINQVSNSLKQPLISVEWAQKNNESVRDRDSRVLKEYMRKDTVMILVQGSDGSLDERAKALKSRFPWSGLLDFTYRKHVRLVGWPAGYTDNTFQIEKLPAKIRRELAQRRKDYEDGKCDETGVLRVVPWTAEEVLLSEQDLGAASTIPLIQDILGTDLRFTKHSEAYLKDVDQLNGVKSTKTKATSKLKSGSHSLATTAALSPPIPLRQAITSSLASPFTLSGDYEASSGGDRSLFGSVPPSASPRQSTFEDNDVVDDYIHMPSSSPPLGGFDDEDDQSQLISTFMSPPLPQSFRRDHNNSLVASGNPRHHSAQGATQRLSHLLSQPARVQPLPHHLASHGSNPHRSHSVHVARPQVDLNTNRSVLLPPQVHPSNTKVNPLIRSRSPTGTDDSGVHAKRQKLEHTLRSCKGSDMGSKQLRAALRAEIDRLDNASFSGAVTARPRPRPVQPASTSFTPFEAQFATPGPSQPIRTPMPVVNRNTSQRGAGPKYDVGQSKGGKTRR</sequence>
<evidence type="ECO:0000313" key="2">
    <source>
        <dbReference type="Proteomes" id="UP000308600"/>
    </source>
</evidence>
<organism evidence="1 2">
    <name type="scientific">Pluteus cervinus</name>
    <dbReference type="NCBI Taxonomy" id="181527"/>
    <lineage>
        <taxon>Eukaryota</taxon>
        <taxon>Fungi</taxon>
        <taxon>Dikarya</taxon>
        <taxon>Basidiomycota</taxon>
        <taxon>Agaricomycotina</taxon>
        <taxon>Agaricomycetes</taxon>
        <taxon>Agaricomycetidae</taxon>
        <taxon>Agaricales</taxon>
        <taxon>Pluteineae</taxon>
        <taxon>Pluteaceae</taxon>
        <taxon>Pluteus</taxon>
    </lineage>
</organism>